<evidence type="ECO:0000256" key="15">
    <source>
        <dbReference type="ARBA" id="ARBA00023180"/>
    </source>
</evidence>
<dbReference type="GO" id="GO:0002229">
    <property type="term" value="P:defense response to oomycetes"/>
    <property type="evidence" value="ECO:0007669"/>
    <property type="project" value="UniProtKB-ARBA"/>
</dbReference>
<evidence type="ECO:0000256" key="11">
    <source>
        <dbReference type="ARBA" id="ARBA00022840"/>
    </source>
</evidence>
<dbReference type="PANTHER" id="PTHR48006:SF47">
    <property type="entry name" value="PHYTOSULFOKINE RECEPTOR 2-LIKE"/>
    <property type="match status" value="1"/>
</dbReference>
<evidence type="ECO:0000256" key="6">
    <source>
        <dbReference type="ARBA" id="ARBA00022679"/>
    </source>
</evidence>
<evidence type="ECO:0000313" key="20">
    <source>
        <dbReference type="EMBL" id="KAK1311193.1"/>
    </source>
</evidence>
<name>A0AAV9EEA2_ACOCL</name>
<evidence type="ECO:0000256" key="4">
    <source>
        <dbReference type="ARBA" id="ARBA00022475"/>
    </source>
</evidence>
<keyword evidence="6" id="KW-0808">Transferase</keyword>
<dbReference type="PANTHER" id="PTHR48006">
    <property type="entry name" value="LEUCINE-RICH REPEAT-CONTAINING PROTEIN DDB_G0281931-RELATED"/>
    <property type="match status" value="1"/>
</dbReference>
<reference evidence="20" key="1">
    <citation type="journal article" date="2023" name="Nat. Commun.">
        <title>Diploid and tetraploid genomes of Acorus and the evolution of monocots.</title>
        <authorList>
            <person name="Ma L."/>
            <person name="Liu K.W."/>
            <person name="Li Z."/>
            <person name="Hsiao Y.Y."/>
            <person name="Qi Y."/>
            <person name="Fu T."/>
            <person name="Tang G.D."/>
            <person name="Zhang D."/>
            <person name="Sun W.H."/>
            <person name="Liu D.K."/>
            <person name="Li Y."/>
            <person name="Chen G.Z."/>
            <person name="Liu X.D."/>
            <person name="Liao X.Y."/>
            <person name="Jiang Y.T."/>
            <person name="Yu X."/>
            <person name="Hao Y."/>
            <person name="Huang J."/>
            <person name="Zhao X.W."/>
            <person name="Ke S."/>
            <person name="Chen Y.Y."/>
            <person name="Wu W.L."/>
            <person name="Hsu J.L."/>
            <person name="Lin Y.F."/>
            <person name="Huang M.D."/>
            <person name="Li C.Y."/>
            <person name="Huang L."/>
            <person name="Wang Z.W."/>
            <person name="Zhao X."/>
            <person name="Zhong W.Y."/>
            <person name="Peng D.H."/>
            <person name="Ahmad S."/>
            <person name="Lan S."/>
            <person name="Zhang J.S."/>
            <person name="Tsai W.C."/>
            <person name="Van de Peer Y."/>
            <person name="Liu Z.J."/>
        </authorList>
    </citation>
    <scope>NUCLEOTIDE SEQUENCE</scope>
    <source>
        <strain evidence="20">CP</strain>
    </source>
</reference>
<keyword evidence="8" id="KW-0732">Signal</keyword>
<dbReference type="PROSITE" id="PS00107">
    <property type="entry name" value="PROTEIN_KINASE_ATP"/>
    <property type="match status" value="1"/>
</dbReference>
<evidence type="ECO:0000256" key="16">
    <source>
        <dbReference type="PROSITE-ProRule" id="PRU10141"/>
    </source>
</evidence>
<reference evidence="20" key="2">
    <citation type="submission" date="2023-06" db="EMBL/GenBank/DDBJ databases">
        <authorList>
            <person name="Ma L."/>
            <person name="Liu K.-W."/>
            <person name="Li Z."/>
            <person name="Hsiao Y.-Y."/>
            <person name="Qi Y."/>
            <person name="Fu T."/>
            <person name="Tang G."/>
            <person name="Zhang D."/>
            <person name="Sun W.-H."/>
            <person name="Liu D.-K."/>
            <person name="Li Y."/>
            <person name="Chen G.-Z."/>
            <person name="Liu X.-D."/>
            <person name="Liao X.-Y."/>
            <person name="Jiang Y.-T."/>
            <person name="Yu X."/>
            <person name="Hao Y."/>
            <person name="Huang J."/>
            <person name="Zhao X.-W."/>
            <person name="Ke S."/>
            <person name="Chen Y.-Y."/>
            <person name="Wu W.-L."/>
            <person name="Hsu J.-L."/>
            <person name="Lin Y.-F."/>
            <person name="Huang M.-D."/>
            <person name="Li C.-Y."/>
            <person name="Huang L."/>
            <person name="Wang Z.-W."/>
            <person name="Zhao X."/>
            <person name="Zhong W.-Y."/>
            <person name="Peng D.-H."/>
            <person name="Ahmad S."/>
            <person name="Lan S."/>
            <person name="Zhang J.-S."/>
            <person name="Tsai W.-C."/>
            <person name="Van De Peer Y."/>
            <person name="Liu Z.-J."/>
        </authorList>
    </citation>
    <scope>NUCLEOTIDE SEQUENCE</scope>
    <source>
        <strain evidence="20">CP</strain>
        <tissue evidence="20">Leaves</tissue>
    </source>
</reference>
<gene>
    <name evidence="20" type="primary">EXS</name>
    <name evidence="20" type="ORF">QJS10_CPA08g00633</name>
</gene>
<keyword evidence="4" id="KW-1003">Cell membrane</keyword>
<evidence type="ECO:0000256" key="1">
    <source>
        <dbReference type="ARBA" id="ARBA00004251"/>
    </source>
</evidence>
<evidence type="ECO:0000256" key="7">
    <source>
        <dbReference type="ARBA" id="ARBA00022692"/>
    </source>
</evidence>
<feature type="transmembrane region" description="Helical" evidence="18">
    <location>
        <begin position="6"/>
        <end position="28"/>
    </location>
</feature>
<comment type="caution">
    <text evidence="20">The sequence shown here is derived from an EMBL/GenBank/DDBJ whole genome shotgun (WGS) entry which is preliminary data.</text>
</comment>
<evidence type="ECO:0000256" key="5">
    <source>
        <dbReference type="ARBA" id="ARBA00022527"/>
    </source>
</evidence>
<comment type="subcellular location">
    <subcellularLocation>
        <location evidence="1">Cell membrane</location>
        <topology evidence="1">Single-pass type I membrane protein</topology>
    </subcellularLocation>
</comment>
<protein>
    <submittedName>
        <fullName evidence="20">Leucine-rich repeat receptor protein kinase EXS</fullName>
    </submittedName>
</protein>
<dbReference type="InterPro" id="IPR001245">
    <property type="entry name" value="Ser-Thr/Tyr_kinase_cat_dom"/>
</dbReference>
<dbReference type="FunFam" id="1.10.510.10:FF:000240">
    <property type="entry name" value="Lectin-domain containing receptor kinase A4.3"/>
    <property type="match status" value="1"/>
</dbReference>
<dbReference type="Pfam" id="PF07714">
    <property type="entry name" value="PK_Tyr_Ser-Thr"/>
    <property type="match status" value="1"/>
</dbReference>
<feature type="binding site" evidence="16">
    <location>
        <position position="105"/>
    </location>
    <ligand>
        <name>ATP</name>
        <dbReference type="ChEBI" id="CHEBI:30616"/>
    </ligand>
</feature>
<keyword evidence="7 18" id="KW-0812">Transmembrane</keyword>
<keyword evidence="15" id="KW-0325">Glycoprotein</keyword>
<comment type="similarity">
    <text evidence="3">In the C-terminal section; belongs to the protein kinase superfamily. Ser/Thr protein kinase family.</text>
</comment>
<evidence type="ECO:0000256" key="2">
    <source>
        <dbReference type="ARBA" id="ARBA00008536"/>
    </source>
</evidence>
<evidence type="ECO:0000256" key="14">
    <source>
        <dbReference type="ARBA" id="ARBA00023170"/>
    </source>
</evidence>
<dbReference type="SUPFAM" id="SSF56112">
    <property type="entry name" value="Protein kinase-like (PK-like)"/>
    <property type="match status" value="1"/>
</dbReference>
<keyword evidence="14 20" id="KW-0675">Receptor</keyword>
<dbReference type="InterPro" id="IPR051824">
    <property type="entry name" value="LRR_Rcpt-Like_S/T_Kinase"/>
</dbReference>
<dbReference type="SMART" id="SM00220">
    <property type="entry name" value="S_TKc"/>
    <property type="match status" value="1"/>
</dbReference>
<sequence length="359" mass="38985">MDPPLQALIAATSSFVLVTLLFALLLLLCRLRRPPKTLTPQTQSSPPIADESAMFHTSLLRISMSNLVSATRNFSPDAIIGDGAFGFVYRAILPAASAASAVAVKRLDPDAAYHGHREFLAEVETLGQIHHPNLVRILGYCSSGRDRLLIYEYADHGSLDHHLHSSPGDEGPVVDLPWALRARIVRGVASGLAFLHDECKPCIIHRDIKASNILLDANLEARVADFGLARLVEPTRSHVSTQVAGTMGYMPPEYRDGGMVATFKADVYSFGVLLFEVASGRRPDLPVRVDGRGDVGMVGWARGLVEGDRHVEVLDPGLVVGEEVLEMVRGYLSVAHVCTSEVPRDRPSMMEVVGLLSEI</sequence>
<dbReference type="AlphaFoldDB" id="A0AAV9EEA2"/>
<evidence type="ECO:0000259" key="19">
    <source>
        <dbReference type="PROSITE" id="PS50011"/>
    </source>
</evidence>
<feature type="domain" description="Protein kinase" evidence="19">
    <location>
        <begin position="74"/>
        <end position="359"/>
    </location>
</feature>
<keyword evidence="10 20" id="KW-0418">Kinase</keyword>
<keyword evidence="13 18" id="KW-0472">Membrane</keyword>
<dbReference type="InterPro" id="IPR008271">
    <property type="entry name" value="Ser/Thr_kinase_AS"/>
</dbReference>
<dbReference type="GO" id="GO:0005886">
    <property type="term" value="C:plasma membrane"/>
    <property type="evidence" value="ECO:0007669"/>
    <property type="project" value="UniProtKB-SubCell"/>
</dbReference>
<dbReference type="InterPro" id="IPR000719">
    <property type="entry name" value="Prot_kinase_dom"/>
</dbReference>
<organism evidence="20 21">
    <name type="scientific">Acorus calamus</name>
    <name type="common">Sweet flag</name>
    <dbReference type="NCBI Taxonomy" id="4465"/>
    <lineage>
        <taxon>Eukaryota</taxon>
        <taxon>Viridiplantae</taxon>
        <taxon>Streptophyta</taxon>
        <taxon>Embryophyta</taxon>
        <taxon>Tracheophyta</taxon>
        <taxon>Spermatophyta</taxon>
        <taxon>Magnoliopsida</taxon>
        <taxon>Liliopsida</taxon>
        <taxon>Acoraceae</taxon>
        <taxon>Acorus</taxon>
    </lineage>
</organism>
<dbReference type="GO" id="GO:0004674">
    <property type="term" value="F:protein serine/threonine kinase activity"/>
    <property type="evidence" value="ECO:0007669"/>
    <property type="project" value="UniProtKB-KW"/>
</dbReference>
<evidence type="ECO:0000256" key="9">
    <source>
        <dbReference type="ARBA" id="ARBA00022741"/>
    </source>
</evidence>
<keyword evidence="5 17" id="KW-0723">Serine/threonine-protein kinase</keyword>
<dbReference type="GO" id="GO:0005524">
    <property type="term" value="F:ATP binding"/>
    <property type="evidence" value="ECO:0007669"/>
    <property type="project" value="UniProtKB-UniRule"/>
</dbReference>
<keyword evidence="12 18" id="KW-1133">Transmembrane helix</keyword>
<dbReference type="PROSITE" id="PS50011">
    <property type="entry name" value="PROTEIN_KINASE_DOM"/>
    <property type="match status" value="1"/>
</dbReference>
<evidence type="ECO:0000313" key="21">
    <source>
        <dbReference type="Proteomes" id="UP001180020"/>
    </source>
</evidence>
<keyword evidence="11 16" id="KW-0067">ATP-binding</keyword>
<keyword evidence="21" id="KW-1185">Reference proteome</keyword>
<dbReference type="Gene3D" id="1.10.510.10">
    <property type="entry name" value="Transferase(Phosphotransferase) domain 1"/>
    <property type="match status" value="1"/>
</dbReference>
<proteinExistence type="inferred from homology"/>
<evidence type="ECO:0000256" key="8">
    <source>
        <dbReference type="ARBA" id="ARBA00022729"/>
    </source>
</evidence>
<dbReference type="Gene3D" id="3.30.200.20">
    <property type="entry name" value="Phosphorylase Kinase, domain 1"/>
    <property type="match status" value="1"/>
</dbReference>
<evidence type="ECO:0000256" key="12">
    <source>
        <dbReference type="ARBA" id="ARBA00022989"/>
    </source>
</evidence>
<dbReference type="Proteomes" id="UP001180020">
    <property type="component" value="Unassembled WGS sequence"/>
</dbReference>
<evidence type="ECO:0000256" key="10">
    <source>
        <dbReference type="ARBA" id="ARBA00022777"/>
    </source>
</evidence>
<accession>A0AAV9EEA2</accession>
<dbReference type="InterPro" id="IPR017441">
    <property type="entry name" value="Protein_kinase_ATP_BS"/>
</dbReference>
<dbReference type="InterPro" id="IPR011009">
    <property type="entry name" value="Kinase-like_dom_sf"/>
</dbReference>
<comment type="similarity">
    <text evidence="2">In the N-terminal section; belongs to the leguminous lectin family.</text>
</comment>
<comment type="similarity">
    <text evidence="17">Belongs to the protein kinase superfamily.</text>
</comment>
<evidence type="ECO:0000256" key="18">
    <source>
        <dbReference type="SAM" id="Phobius"/>
    </source>
</evidence>
<evidence type="ECO:0000256" key="17">
    <source>
        <dbReference type="RuleBase" id="RU000304"/>
    </source>
</evidence>
<keyword evidence="9 16" id="KW-0547">Nucleotide-binding</keyword>
<dbReference type="PROSITE" id="PS00108">
    <property type="entry name" value="PROTEIN_KINASE_ST"/>
    <property type="match status" value="1"/>
</dbReference>
<dbReference type="FunFam" id="3.30.200.20:FF:000745">
    <property type="entry name" value="Phytosulfokine receptor 2"/>
    <property type="match status" value="1"/>
</dbReference>
<evidence type="ECO:0000256" key="3">
    <source>
        <dbReference type="ARBA" id="ARBA00010217"/>
    </source>
</evidence>
<dbReference type="EMBL" id="JAUJYO010000008">
    <property type="protein sequence ID" value="KAK1311193.1"/>
    <property type="molecule type" value="Genomic_DNA"/>
</dbReference>
<evidence type="ECO:0000256" key="13">
    <source>
        <dbReference type="ARBA" id="ARBA00023136"/>
    </source>
</evidence>